<dbReference type="EMBL" id="SLYB01000009">
    <property type="protein sequence ID" value="TCP95328.1"/>
    <property type="molecule type" value="Genomic_DNA"/>
</dbReference>
<protein>
    <submittedName>
        <fullName evidence="2">Uncharacterized protein</fullName>
    </submittedName>
</protein>
<evidence type="ECO:0000313" key="2">
    <source>
        <dbReference type="EMBL" id="TCP95328.1"/>
    </source>
</evidence>
<dbReference type="RefSeq" id="WP_131976284.1">
    <property type="nucleotide sequence ID" value="NZ_SLYB01000009.1"/>
</dbReference>
<feature type="region of interest" description="Disordered" evidence="1">
    <location>
        <begin position="1"/>
        <end position="28"/>
    </location>
</feature>
<feature type="compositionally biased region" description="Polar residues" evidence="1">
    <location>
        <begin position="18"/>
        <end position="28"/>
    </location>
</feature>
<dbReference type="OrthoDB" id="5682884at2"/>
<evidence type="ECO:0000256" key="1">
    <source>
        <dbReference type="SAM" id="MobiDB-lite"/>
    </source>
</evidence>
<comment type="caution">
    <text evidence="2">The sequence shown here is derived from an EMBL/GenBank/DDBJ whole genome shotgun (WGS) entry which is preliminary data.</text>
</comment>
<accession>A0A4R2TDU5</accession>
<reference evidence="2 3" key="1">
    <citation type="submission" date="2019-03" db="EMBL/GenBank/DDBJ databases">
        <title>Genomic Encyclopedia of Type Strains, Phase IV (KMG-IV): sequencing the most valuable type-strain genomes for metagenomic binning, comparative biology and taxonomic classification.</title>
        <authorList>
            <person name="Goeker M."/>
        </authorList>
    </citation>
    <scope>NUCLEOTIDE SEQUENCE [LARGE SCALE GENOMIC DNA]</scope>
    <source>
        <strain evidence="2 3">DSM 28404</strain>
    </source>
</reference>
<sequence length="143" mass="16512">MKPTNPKEALNQWKANHKASTGNVPKTEAKITQNTQKPPYFTQLDYRFFKVQYENWNVRAENLHHVKQLGKECDTLADTLKKGLVMLKELNRLQPKQSISQEQKDDYNAITHALRYLSAKFDKLGENAKQAKAIKTEAIAENR</sequence>
<dbReference type="Proteomes" id="UP000295763">
    <property type="component" value="Unassembled WGS sequence"/>
</dbReference>
<proteinExistence type="predicted"/>
<organism evidence="2 3">
    <name type="scientific">Cricetibacter osteomyelitidis</name>
    <dbReference type="NCBI Taxonomy" id="1521931"/>
    <lineage>
        <taxon>Bacteria</taxon>
        <taxon>Pseudomonadati</taxon>
        <taxon>Pseudomonadota</taxon>
        <taxon>Gammaproteobacteria</taxon>
        <taxon>Pasteurellales</taxon>
        <taxon>Pasteurellaceae</taxon>
        <taxon>Cricetibacter</taxon>
    </lineage>
</organism>
<keyword evidence="3" id="KW-1185">Reference proteome</keyword>
<gene>
    <name evidence="2" type="ORF">EDC44_10919</name>
</gene>
<dbReference type="AlphaFoldDB" id="A0A4R2TDU5"/>
<evidence type="ECO:0000313" key="3">
    <source>
        <dbReference type="Proteomes" id="UP000295763"/>
    </source>
</evidence>
<name>A0A4R2TDU5_9PAST</name>